<organism evidence="1 2">
    <name type="scientific">Thermomonospora cellulosilytica</name>
    <dbReference type="NCBI Taxonomy" id="1411118"/>
    <lineage>
        <taxon>Bacteria</taxon>
        <taxon>Bacillati</taxon>
        <taxon>Actinomycetota</taxon>
        <taxon>Actinomycetes</taxon>
        <taxon>Streptosporangiales</taxon>
        <taxon>Thermomonosporaceae</taxon>
        <taxon>Thermomonospora</taxon>
    </lineage>
</organism>
<dbReference type="InterPro" id="IPR011990">
    <property type="entry name" value="TPR-like_helical_dom_sf"/>
</dbReference>
<evidence type="ECO:0000313" key="1">
    <source>
        <dbReference type="EMBL" id="MBA9007260.1"/>
    </source>
</evidence>
<dbReference type="Gene3D" id="1.25.40.10">
    <property type="entry name" value="Tetratricopeptide repeat domain"/>
    <property type="match status" value="1"/>
</dbReference>
<dbReference type="Proteomes" id="UP000539313">
    <property type="component" value="Unassembled WGS sequence"/>
</dbReference>
<name>A0A7W3RCF6_9ACTN</name>
<keyword evidence="2" id="KW-1185">Reference proteome</keyword>
<proteinExistence type="predicted"/>
<dbReference type="EMBL" id="JACJII010000001">
    <property type="protein sequence ID" value="MBA9007260.1"/>
    <property type="molecule type" value="Genomic_DNA"/>
</dbReference>
<accession>A0A7W3RCF6</accession>
<evidence type="ECO:0000313" key="2">
    <source>
        <dbReference type="Proteomes" id="UP000539313"/>
    </source>
</evidence>
<dbReference type="RefSeq" id="WP_182707886.1">
    <property type="nucleotide sequence ID" value="NZ_JACJII010000001.1"/>
</dbReference>
<sequence length="484" mass="52976">MAYQTTSQVRARLRAERKHRGWDVVRLAREMLAAMDESQRPTLTSMVRSIERWESGTNRGMSERYRLLYARVYGTSEKDLFDLAPQGPENRGEYMGDGAALEAVVVHRDVAELAVLRLPATLSESASLIATLARADLEDGRTFAEQPFDVAACSSAALRWLIAPRTTLGPGDGDRGLGMEDVQEIREAVQAFRVLDNQMGASRIRRTVVDYLCVDVAPLLRSARCSEPVRRQLFSAAAELAQLCGWQAHDLELQALAQRYLVQALALARFAEDDRLGGEILAAMSQLAIYVRRPDEAIDMAQASQTAGDRTGLAVLEAEGLALEAHAHALRADATACSKALSRAETAFSRAGDADDVPPWLAYFDEAYFAARIAHCYRALGQGAQTERHAQRSLRMDPRYIRGKAFNTALLASGYAAQGEVEEACRYGRRAVDLTAKLGSARAVASIQGLLQDLAPYAGTEQVTELRAYAAGRLPAPQRHAARP</sequence>
<reference evidence="1 2" key="1">
    <citation type="submission" date="2020-08" db="EMBL/GenBank/DDBJ databases">
        <title>Sequencing the genomes of 1000 actinobacteria strains.</title>
        <authorList>
            <person name="Klenk H.-P."/>
        </authorList>
    </citation>
    <scope>NUCLEOTIDE SEQUENCE [LARGE SCALE GENOMIC DNA]</scope>
    <source>
        <strain evidence="1 2">DSM 45823</strain>
    </source>
</reference>
<dbReference type="SUPFAM" id="SSF48452">
    <property type="entry name" value="TPR-like"/>
    <property type="match status" value="1"/>
</dbReference>
<comment type="caution">
    <text evidence="1">The sequence shown here is derived from an EMBL/GenBank/DDBJ whole genome shotgun (WGS) entry which is preliminary data.</text>
</comment>
<dbReference type="AlphaFoldDB" id="A0A7W3RCF6"/>
<protein>
    <submittedName>
        <fullName evidence="1">Uncharacterized protein</fullName>
    </submittedName>
</protein>
<gene>
    <name evidence="1" type="ORF">HNR21_006142</name>
</gene>